<sequence>MWDDGWVGEPITATDLIQIARRDLAALESAGFLVEVIDVEPLEVVDTEWLPELEHASSRTGGNDHEART</sequence>
<dbReference type="Proteomes" id="UP000076512">
    <property type="component" value="Unassembled WGS sequence"/>
</dbReference>
<evidence type="ECO:0000313" key="2">
    <source>
        <dbReference type="Proteomes" id="UP000076512"/>
    </source>
</evidence>
<comment type="caution">
    <text evidence="1">The sequence shown here is derived from an EMBL/GenBank/DDBJ whole genome shotgun (WGS) entry which is preliminary data.</text>
</comment>
<dbReference type="AlphaFoldDB" id="A0A164HWE4"/>
<gene>
    <name evidence="1" type="ORF">AWN90_13900</name>
</gene>
<keyword evidence="2" id="KW-1185">Reference proteome</keyword>
<reference evidence="1 2" key="1">
    <citation type="submission" date="2016-04" db="EMBL/GenBank/DDBJ databases">
        <authorList>
            <person name="Evans L.H."/>
            <person name="Alamgir A."/>
            <person name="Owens N."/>
            <person name="Weber N.D."/>
            <person name="Virtaneva K."/>
            <person name="Barbian K."/>
            <person name="Babar A."/>
            <person name="Rosenke K."/>
        </authorList>
    </citation>
    <scope>NUCLEOTIDE SEQUENCE [LARGE SCALE GENOMIC DNA]</scope>
    <source>
        <strain evidence="1 2">IFM 0406</strain>
    </source>
</reference>
<proteinExistence type="predicted"/>
<name>A0A164HWE4_9NOCA</name>
<evidence type="ECO:0000313" key="1">
    <source>
        <dbReference type="EMBL" id="KZM68875.1"/>
    </source>
</evidence>
<accession>A0A164HWE4</accession>
<protein>
    <submittedName>
        <fullName evidence="1">Uncharacterized protein</fullName>
    </submittedName>
</protein>
<organism evidence="1 2">
    <name type="scientific">Nocardia terpenica</name>
    <dbReference type="NCBI Taxonomy" id="455432"/>
    <lineage>
        <taxon>Bacteria</taxon>
        <taxon>Bacillati</taxon>
        <taxon>Actinomycetota</taxon>
        <taxon>Actinomycetes</taxon>
        <taxon>Mycobacteriales</taxon>
        <taxon>Nocardiaceae</taxon>
        <taxon>Nocardia</taxon>
    </lineage>
</organism>
<dbReference type="EMBL" id="LWGR01000021">
    <property type="protein sequence ID" value="KZM68875.1"/>
    <property type="molecule type" value="Genomic_DNA"/>
</dbReference>